<feature type="region of interest" description="Disordered" evidence="1">
    <location>
        <begin position="1"/>
        <end position="79"/>
    </location>
</feature>
<dbReference type="AlphaFoldDB" id="A0A2C5YYM6"/>
<gene>
    <name evidence="2" type="ORF">CDD82_5834</name>
</gene>
<organism evidence="2 3">
    <name type="scientific">Ophiocordyceps australis</name>
    <dbReference type="NCBI Taxonomy" id="1399860"/>
    <lineage>
        <taxon>Eukaryota</taxon>
        <taxon>Fungi</taxon>
        <taxon>Dikarya</taxon>
        <taxon>Ascomycota</taxon>
        <taxon>Pezizomycotina</taxon>
        <taxon>Sordariomycetes</taxon>
        <taxon>Hypocreomycetidae</taxon>
        <taxon>Hypocreales</taxon>
        <taxon>Ophiocordycipitaceae</taxon>
        <taxon>Ophiocordyceps</taxon>
    </lineage>
</organism>
<comment type="caution">
    <text evidence="2">The sequence shown here is derived from an EMBL/GenBank/DDBJ whole genome shotgun (WGS) entry which is preliminary data.</text>
</comment>
<evidence type="ECO:0000313" key="3">
    <source>
        <dbReference type="Proteomes" id="UP000224854"/>
    </source>
</evidence>
<reference evidence="2 3" key="1">
    <citation type="submission" date="2017-06" db="EMBL/GenBank/DDBJ databases">
        <title>Ant-infecting Ophiocordyceps genomes reveal a high diversity of potential behavioral manipulation genes and a possible major role for enterotoxins.</title>
        <authorList>
            <person name="De Bekker C."/>
            <person name="Evans H.C."/>
            <person name="Brachmann A."/>
            <person name="Hughes D.P."/>
        </authorList>
    </citation>
    <scope>NUCLEOTIDE SEQUENCE [LARGE SCALE GENOMIC DNA]</scope>
    <source>
        <strain evidence="2 3">1348a</strain>
    </source>
</reference>
<dbReference type="OrthoDB" id="5418203at2759"/>
<feature type="compositionally biased region" description="Basic and acidic residues" evidence="1">
    <location>
        <begin position="96"/>
        <end position="134"/>
    </location>
</feature>
<sequence>MGSAKKTAKHEVVDSWEDDDASSPDETGQGRASDTKTKSLSPSLPKVTSTYADITTEPAFPITTRSLLRDESKRPEKTDAVARRMIAAGLGIKAPKQTEEQKAYQKAVREQEKKRRDRERAEEQKNREEAERAKAAMWND</sequence>
<evidence type="ECO:0000256" key="1">
    <source>
        <dbReference type="SAM" id="MobiDB-lite"/>
    </source>
</evidence>
<feature type="compositionally biased region" description="Basic and acidic residues" evidence="1">
    <location>
        <begin position="67"/>
        <end position="79"/>
    </location>
</feature>
<name>A0A2C5YYM6_9HYPO</name>
<proteinExistence type="predicted"/>
<accession>A0A2C5YYM6</accession>
<dbReference type="EMBL" id="NJEU01000561">
    <property type="protein sequence ID" value="PHH72723.1"/>
    <property type="molecule type" value="Genomic_DNA"/>
</dbReference>
<evidence type="ECO:0000313" key="2">
    <source>
        <dbReference type="EMBL" id="PHH72723.1"/>
    </source>
</evidence>
<dbReference type="Proteomes" id="UP000224854">
    <property type="component" value="Unassembled WGS sequence"/>
</dbReference>
<keyword evidence="3" id="KW-1185">Reference proteome</keyword>
<evidence type="ECO:0008006" key="4">
    <source>
        <dbReference type="Google" id="ProtNLM"/>
    </source>
</evidence>
<feature type="compositionally biased region" description="Acidic residues" evidence="1">
    <location>
        <begin position="14"/>
        <end position="23"/>
    </location>
</feature>
<protein>
    <recommendedName>
        <fullName evidence="4">Casein kinase substrate phosphoprotein PP28 domain-containing protein</fullName>
    </recommendedName>
</protein>
<feature type="region of interest" description="Disordered" evidence="1">
    <location>
        <begin position="92"/>
        <end position="140"/>
    </location>
</feature>
<feature type="compositionally biased region" description="Polar residues" evidence="1">
    <location>
        <begin position="24"/>
        <end position="53"/>
    </location>
</feature>